<dbReference type="CTD" id="57143"/>
<name>A0A9J7DKS8_MUSDO</name>
<dbReference type="Gene3D" id="1.10.510.10">
    <property type="entry name" value="Transferase(Phosphotransferase) domain 1"/>
    <property type="match status" value="1"/>
</dbReference>
<dbReference type="Pfam" id="PF03109">
    <property type="entry name" value="ABC1"/>
    <property type="match status" value="1"/>
</dbReference>
<dbReference type="Proteomes" id="UP001652621">
    <property type="component" value="Unplaced"/>
</dbReference>
<dbReference type="SMART" id="SM00220">
    <property type="entry name" value="S_TKc"/>
    <property type="match status" value="1"/>
</dbReference>
<dbReference type="InterPro" id="IPR004147">
    <property type="entry name" value="ABC1_dom"/>
</dbReference>
<dbReference type="InterPro" id="IPR000719">
    <property type="entry name" value="Prot_kinase_dom"/>
</dbReference>
<keyword evidence="3" id="KW-1185">Reference proteome</keyword>
<organism evidence="3 4">
    <name type="scientific">Musca domestica</name>
    <name type="common">House fly</name>
    <dbReference type="NCBI Taxonomy" id="7370"/>
    <lineage>
        <taxon>Eukaryota</taxon>
        <taxon>Metazoa</taxon>
        <taxon>Ecdysozoa</taxon>
        <taxon>Arthropoda</taxon>
        <taxon>Hexapoda</taxon>
        <taxon>Insecta</taxon>
        <taxon>Pterygota</taxon>
        <taxon>Neoptera</taxon>
        <taxon>Endopterygota</taxon>
        <taxon>Diptera</taxon>
        <taxon>Brachycera</taxon>
        <taxon>Muscomorpha</taxon>
        <taxon>Muscoidea</taxon>
        <taxon>Muscidae</taxon>
        <taxon>Musca</taxon>
    </lineage>
</organism>
<dbReference type="CDD" id="cd13969">
    <property type="entry name" value="ADCK1-like"/>
    <property type="match status" value="1"/>
</dbReference>
<dbReference type="OrthoDB" id="427480at2759"/>
<dbReference type="PANTHER" id="PTHR43173:SF19">
    <property type="entry name" value="AARF DOMAIN-CONTAINING PROTEIN KINASE 1"/>
    <property type="match status" value="1"/>
</dbReference>
<keyword evidence="4" id="KW-0418">Kinase</keyword>
<dbReference type="SUPFAM" id="SSF56112">
    <property type="entry name" value="Protein kinase-like (PK-like)"/>
    <property type="match status" value="1"/>
</dbReference>
<dbReference type="GO" id="GO:0004672">
    <property type="term" value="F:protein kinase activity"/>
    <property type="evidence" value="ECO:0007669"/>
    <property type="project" value="InterPro"/>
</dbReference>
<evidence type="ECO:0000259" key="2">
    <source>
        <dbReference type="PROSITE" id="PS50011"/>
    </source>
</evidence>
<dbReference type="InterPro" id="IPR011009">
    <property type="entry name" value="Kinase-like_dom_sf"/>
</dbReference>
<accession>A0A9J7DKS8</accession>
<feature type="domain" description="Protein kinase" evidence="2">
    <location>
        <begin position="215"/>
        <end position="582"/>
    </location>
</feature>
<reference evidence="4" key="1">
    <citation type="submission" date="2025-08" db="UniProtKB">
        <authorList>
            <consortium name="RefSeq"/>
        </authorList>
    </citation>
    <scope>IDENTIFICATION</scope>
    <source>
        <strain evidence="4">Aabys</strain>
        <tissue evidence="4">Whole body</tissue>
    </source>
</reference>
<evidence type="ECO:0000256" key="1">
    <source>
        <dbReference type="ARBA" id="ARBA00009670"/>
    </source>
</evidence>
<dbReference type="VEuPathDB" id="VectorBase:MDOMA2_014532"/>
<dbReference type="GO" id="GO:0007005">
    <property type="term" value="P:mitochondrion organization"/>
    <property type="evidence" value="ECO:0007669"/>
    <property type="project" value="TreeGrafter"/>
</dbReference>
<keyword evidence="4" id="KW-0808">Transferase</keyword>
<dbReference type="InterPro" id="IPR051130">
    <property type="entry name" value="Mito_struct-func_regulator"/>
</dbReference>
<dbReference type="GO" id="GO:0005743">
    <property type="term" value="C:mitochondrial inner membrane"/>
    <property type="evidence" value="ECO:0007669"/>
    <property type="project" value="TreeGrafter"/>
</dbReference>
<comment type="similarity">
    <text evidence="1">Belongs to the protein kinase superfamily. ADCK protein kinase family.</text>
</comment>
<sequence>MHTNITLPIYCQKPFTNQTLKQDRVTDAFNICSTALNLNPPLYAVFVSSTFEGVTSPNEKKHNRSGEMIRRVLTYSVLGASAVGTGLSLHTNDYDINSLGIVRLSRSAVAVIDVAMTYKRELYYREWDKNSPEYKAEKSRVHTMAAQRLLQLICVNKGVYIKVGQHIGALDYLLPKEFVQTMKVLHSNAPQNPIEDLYKVIKQDLKRNAEDIFDDFEREPLGTASLAQVHKAKLKTGEVVAVKVQHPYVKGNSRVDMATMELAVKVLALIFPDFKIQWLVDESKKNLPIELDFLNEGKNAEKVQQQFQKYKWLRIPHIHWDFCSPRVLVMEYIEGGQVNDLEYIKRNNINPFSIANKIGQLYSEMIFNTGFVHSDPHPGNILVRKQPGKDVEIILLDHGLYANLTDKFRYDYSKLWLSILSVDRVGMRKYSQNLGIKGDLYGLFACMVTGRPWETLAKGVNKVKYSKEEKDTLQQNTSLVLPHISDVLEQVDRQMLLILKTNDLIRGIESTLHTQNRMTSFWVMSKCCLRSSFGEEKTLAKTKTKRLGLVLRERWEIFKLNVYYLYLGLLNFGLMAAIKELL</sequence>
<dbReference type="PROSITE" id="PS50011">
    <property type="entry name" value="PROTEIN_KINASE_DOM"/>
    <property type="match status" value="1"/>
</dbReference>
<dbReference type="GO" id="GO:0055088">
    <property type="term" value="P:lipid homeostasis"/>
    <property type="evidence" value="ECO:0007669"/>
    <property type="project" value="TreeGrafter"/>
</dbReference>
<evidence type="ECO:0000313" key="3">
    <source>
        <dbReference type="Proteomes" id="UP001652621"/>
    </source>
</evidence>
<dbReference type="InterPro" id="IPR045307">
    <property type="entry name" value="ADCK1_dom"/>
</dbReference>
<protein>
    <submittedName>
        <fullName evidence="4">AarF domain-containing kinase 1 isoform X1</fullName>
    </submittedName>
</protein>
<dbReference type="GeneID" id="101890672"/>
<proteinExistence type="inferred from homology"/>
<gene>
    <name evidence="4" type="primary">LOC101890672</name>
</gene>
<dbReference type="RefSeq" id="XP_019893697.1">
    <property type="nucleotide sequence ID" value="XM_020038138.1"/>
</dbReference>
<dbReference type="PANTHER" id="PTHR43173">
    <property type="entry name" value="ABC1 FAMILY PROTEIN"/>
    <property type="match status" value="1"/>
</dbReference>
<evidence type="ECO:0000313" key="4">
    <source>
        <dbReference type="RefSeq" id="XP_019893697.1"/>
    </source>
</evidence>
<dbReference type="AlphaFoldDB" id="A0A9J7DKS8"/>
<dbReference type="GO" id="GO:0005524">
    <property type="term" value="F:ATP binding"/>
    <property type="evidence" value="ECO:0007669"/>
    <property type="project" value="InterPro"/>
</dbReference>